<dbReference type="EMBL" id="CP001340">
    <property type="protein sequence ID" value="ACL94291.1"/>
    <property type="molecule type" value="Genomic_DNA"/>
</dbReference>
<dbReference type="SMR" id="A0A0H3C6M3"/>
<dbReference type="RefSeq" id="WP_010918670.1">
    <property type="nucleotide sequence ID" value="NC_011916.1"/>
</dbReference>
<dbReference type="OrthoDB" id="256574at2"/>
<organism evidence="1 2">
    <name type="scientific">Caulobacter vibrioides (strain NA1000 / CB15N)</name>
    <name type="common">Caulobacter crescentus</name>
    <dbReference type="NCBI Taxonomy" id="565050"/>
    <lineage>
        <taxon>Bacteria</taxon>
        <taxon>Pseudomonadati</taxon>
        <taxon>Pseudomonadota</taxon>
        <taxon>Alphaproteobacteria</taxon>
        <taxon>Caulobacterales</taxon>
        <taxon>Caulobacteraceae</taxon>
        <taxon>Caulobacter</taxon>
    </lineage>
</organism>
<dbReference type="GeneID" id="7329862"/>
<reference evidence="1 2" key="1">
    <citation type="journal article" date="2010" name="J. Bacteriol.">
        <title>The genetic basis of laboratory adaptation in Caulobacter crescentus.</title>
        <authorList>
            <person name="Marks M.E."/>
            <person name="Castro-Rojas C.M."/>
            <person name="Teiling C."/>
            <person name="Du L."/>
            <person name="Kapatral V."/>
            <person name="Walunas T.L."/>
            <person name="Crosson S."/>
        </authorList>
    </citation>
    <scope>NUCLEOTIDE SEQUENCE [LARGE SCALE GENOMIC DNA]</scope>
    <source>
        <strain evidence="2">NA1000 / CB15N</strain>
    </source>
</reference>
<accession>A0A0H3C6M3</accession>
<protein>
    <submittedName>
        <fullName evidence="1">2-dehydro-3-deoxygalactonokinase</fullName>
        <ecNumber evidence="1">2.7.1.58</ecNumber>
    </submittedName>
</protein>
<dbReference type="RefSeq" id="YP_002516199.1">
    <property type="nucleotide sequence ID" value="NC_011916.1"/>
</dbReference>
<evidence type="ECO:0000313" key="2">
    <source>
        <dbReference type="Proteomes" id="UP000001364"/>
    </source>
</evidence>
<sequence>MDQSIVIVGDWGGSRLRLWLRQGKSVIHRRDGPGVTALTDSPEKTFLDLVGDWREAGPDYAILCGMVGSRMGWTEAPYAPCPATTGQIAARAVRIEAAGLPVRIVPGLSCVNPLGGPDVMRGEETQILGALSLDAALRSGRHLLVLPGTHNKWAVVEDGQITTFLTAPIGETFALLKAHSTLGAGGGSLAEGSAAGFARGLTRIAEQGAGRLTHLMFETRARQLLEAMTPADAMGFLSGLLIGADVAAARDWFGPMEAVTVIGDGPLAALYVQALAATGVTASAVDGDAAVLAGLSMITRHQDASS</sequence>
<dbReference type="PATRIC" id="fig|565050.3.peg.813"/>
<dbReference type="Gene3D" id="3.30.420.310">
    <property type="entry name" value="2-keto-3-deoxy-galactonokinase, C-terminal domain"/>
    <property type="match status" value="1"/>
</dbReference>
<dbReference type="EC" id="2.7.1.58" evidence="1"/>
<dbReference type="KEGG" id="ccs:CCNA_00826"/>
<proteinExistence type="predicted"/>
<keyword evidence="2" id="KW-1185">Reference proteome</keyword>
<dbReference type="GO" id="GO:0008671">
    <property type="term" value="F:2-dehydro-3-deoxygalactonokinase activity"/>
    <property type="evidence" value="ECO:0007669"/>
    <property type="project" value="UniProtKB-EC"/>
</dbReference>
<dbReference type="Pfam" id="PF05035">
    <property type="entry name" value="DGOK"/>
    <property type="match status" value="1"/>
</dbReference>
<dbReference type="InterPro" id="IPR007729">
    <property type="entry name" value="DGOK"/>
</dbReference>
<gene>
    <name evidence="1" type="ordered locus">CCNA_00826</name>
</gene>
<keyword evidence="1" id="KW-0808">Transferase</keyword>
<dbReference type="HOGENOM" id="CLU_058005_2_0_5"/>
<dbReference type="AlphaFoldDB" id="A0A0H3C6M3"/>
<dbReference type="InterPro" id="IPR042258">
    <property type="entry name" value="DGOK_N"/>
</dbReference>
<dbReference type="InterPro" id="IPR042257">
    <property type="entry name" value="DGOK_C"/>
</dbReference>
<dbReference type="PhylomeDB" id="A0A0H3C6M3"/>
<name>A0A0H3C6M3_CAUVN</name>
<dbReference type="GO" id="GO:0034194">
    <property type="term" value="P:D-galactonate catabolic process"/>
    <property type="evidence" value="ECO:0007669"/>
    <property type="project" value="InterPro"/>
</dbReference>
<dbReference type="Gene3D" id="3.30.420.300">
    <property type="entry name" value="2-keto-3-deoxy-galactonokinase, substrate binding domain"/>
    <property type="match status" value="1"/>
</dbReference>
<dbReference type="Proteomes" id="UP000001364">
    <property type="component" value="Chromosome"/>
</dbReference>
<evidence type="ECO:0000313" key="1">
    <source>
        <dbReference type="EMBL" id="ACL94291.1"/>
    </source>
</evidence>